<dbReference type="RefSeq" id="WP_115315490.1">
    <property type="nucleotide sequence ID" value="NZ_LWIF01000001.1"/>
</dbReference>
<dbReference type="GO" id="GO:0008233">
    <property type="term" value="F:peptidase activity"/>
    <property type="evidence" value="ECO:0007669"/>
    <property type="project" value="UniProtKB-KW"/>
</dbReference>
<feature type="domain" description="Band 7" evidence="4">
    <location>
        <begin position="26"/>
        <end position="213"/>
    </location>
</feature>
<keyword evidence="5" id="KW-0645">Protease</keyword>
<dbReference type="InterPro" id="IPR001107">
    <property type="entry name" value="Band_7"/>
</dbReference>
<proteinExistence type="predicted"/>
<dbReference type="Pfam" id="PF01145">
    <property type="entry name" value="Band_7"/>
    <property type="match status" value="1"/>
</dbReference>
<dbReference type="Gene3D" id="3.30.479.30">
    <property type="entry name" value="Band 7 domain"/>
    <property type="match status" value="1"/>
</dbReference>
<organism evidence="5 6">
    <name type="scientific">Phocoenobacter uteri</name>
    <dbReference type="NCBI Taxonomy" id="146806"/>
    <lineage>
        <taxon>Bacteria</taxon>
        <taxon>Pseudomonadati</taxon>
        <taxon>Pseudomonadota</taxon>
        <taxon>Gammaproteobacteria</taxon>
        <taxon>Pasteurellales</taxon>
        <taxon>Pasteurellaceae</taxon>
        <taxon>Phocoenobacter</taxon>
    </lineage>
</organism>
<dbReference type="GO" id="GO:0016020">
    <property type="term" value="C:membrane"/>
    <property type="evidence" value="ECO:0007669"/>
    <property type="project" value="UniProtKB-SubCell"/>
</dbReference>
<sequence>MNNVLKFLALPFISIIGIVVFISMYSVDAGETAIITRYGEIVDVKTSGLNWKSPVEDITYFSTREQKVQFGKFDDETGDVISGLSAYTSDRQTAVVALTVTYQISNPEEIYAKYKTTENMVNILIAPKVRQQLEIVFSKYSAQTAIEKRGEFSVSLRKSIADVFKGYPMTITDVQSVIQFSKEYEKRIEDSVNRDIEVRNQERVTRIAIEQAKGLEAQAKGQAQAKIIQAEAEAKQRVLRADAEAHEILVKGQAEAKALELKNEALSDNNKLAELTAAERWDGKLPTYIPNGTVLPYISLPQPKIK</sequence>
<evidence type="ECO:0000313" key="5">
    <source>
        <dbReference type="EMBL" id="SUB58991.1"/>
    </source>
</evidence>
<dbReference type="InterPro" id="IPR000163">
    <property type="entry name" value="Prohibitin"/>
</dbReference>
<dbReference type="CDD" id="cd03401">
    <property type="entry name" value="SPFH_prohibitin"/>
    <property type="match status" value="1"/>
</dbReference>
<dbReference type="AlphaFoldDB" id="A0A379C9Q0"/>
<keyword evidence="3" id="KW-0472">Membrane</keyword>
<accession>A0A379C9Q0</accession>
<keyword evidence="6" id="KW-1185">Reference proteome</keyword>
<dbReference type="PANTHER" id="PTHR42911">
    <property type="entry name" value="MODULATOR OF FTSH PROTEASE HFLC"/>
    <property type="match status" value="1"/>
</dbReference>
<evidence type="ECO:0000313" key="6">
    <source>
        <dbReference type="Proteomes" id="UP000255417"/>
    </source>
</evidence>
<evidence type="ECO:0000256" key="1">
    <source>
        <dbReference type="ARBA" id="ARBA00004167"/>
    </source>
</evidence>
<dbReference type="EMBL" id="UGTA01000001">
    <property type="protein sequence ID" value="SUB58991.1"/>
    <property type="molecule type" value="Genomic_DNA"/>
</dbReference>
<evidence type="ECO:0000256" key="2">
    <source>
        <dbReference type="SAM" id="Coils"/>
    </source>
</evidence>
<dbReference type="Proteomes" id="UP000255417">
    <property type="component" value="Unassembled WGS sequence"/>
</dbReference>
<keyword evidence="3" id="KW-0812">Transmembrane</keyword>
<keyword evidence="5" id="KW-0378">Hydrolase</keyword>
<feature type="coiled-coil region" evidence="2">
    <location>
        <begin position="249"/>
        <end position="276"/>
    </location>
</feature>
<gene>
    <name evidence="5" type="ORF">NCTC12872_00963</name>
</gene>
<dbReference type="SUPFAM" id="SSF117892">
    <property type="entry name" value="Band 7/SPFH domain"/>
    <property type="match status" value="1"/>
</dbReference>
<keyword evidence="3" id="KW-1133">Transmembrane helix</keyword>
<evidence type="ECO:0000259" key="4">
    <source>
        <dbReference type="Pfam" id="PF01145"/>
    </source>
</evidence>
<dbReference type="GO" id="GO:0006508">
    <property type="term" value="P:proteolysis"/>
    <property type="evidence" value="ECO:0007669"/>
    <property type="project" value="UniProtKB-KW"/>
</dbReference>
<feature type="transmembrane region" description="Helical" evidence="3">
    <location>
        <begin position="7"/>
        <end position="27"/>
    </location>
</feature>
<dbReference type="PANTHER" id="PTHR42911:SF2">
    <property type="entry name" value="PROHIBITIN FAMILY PROTEIN"/>
    <property type="match status" value="1"/>
</dbReference>
<comment type="subcellular location">
    <subcellularLocation>
        <location evidence="1">Membrane</location>
        <topology evidence="1">Single-pass membrane protein</topology>
    </subcellularLocation>
</comment>
<evidence type="ECO:0000256" key="3">
    <source>
        <dbReference type="SAM" id="Phobius"/>
    </source>
</evidence>
<dbReference type="InterPro" id="IPR036013">
    <property type="entry name" value="Band_7/SPFH_dom_sf"/>
</dbReference>
<keyword evidence="2" id="KW-0175">Coiled coil</keyword>
<protein>
    <submittedName>
        <fullName evidence="5">FtsH protease regulator HflK</fullName>
    </submittedName>
</protein>
<reference evidence="5 6" key="1">
    <citation type="submission" date="2018-06" db="EMBL/GenBank/DDBJ databases">
        <authorList>
            <consortium name="Pathogen Informatics"/>
            <person name="Doyle S."/>
        </authorList>
    </citation>
    <scope>NUCLEOTIDE SEQUENCE [LARGE SCALE GENOMIC DNA]</scope>
    <source>
        <strain evidence="5 6">NCTC12872</strain>
    </source>
</reference>
<dbReference type="OrthoDB" id="9812991at2"/>
<name>A0A379C9Q0_9PAST</name>